<proteinExistence type="predicted"/>
<organism evidence="1">
    <name type="scientific">bioreactor metagenome</name>
    <dbReference type="NCBI Taxonomy" id="1076179"/>
    <lineage>
        <taxon>unclassified sequences</taxon>
        <taxon>metagenomes</taxon>
        <taxon>ecological metagenomes</taxon>
    </lineage>
</organism>
<comment type="caution">
    <text evidence="1">The sequence shown here is derived from an EMBL/GenBank/DDBJ whole genome shotgun (WGS) entry which is preliminary data.</text>
</comment>
<name>A0A645I6W7_9ZZZZ</name>
<dbReference type="AlphaFoldDB" id="A0A645I6W7"/>
<reference evidence="1" key="1">
    <citation type="submission" date="2019-08" db="EMBL/GenBank/DDBJ databases">
        <authorList>
            <person name="Kucharzyk K."/>
            <person name="Murdoch R.W."/>
            <person name="Higgins S."/>
            <person name="Loffler F."/>
        </authorList>
    </citation>
    <scope>NUCLEOTIDE SEQUENCE</scope>
</reference>
<evidence type="ECO:0000313" key="1">
    <source>
        <dbReference type="EMBL" id="MPN46998.1"/>
    </source>
</evidence>
<protein>
    <submittedName>
        <fullName evidence="1">Uncharacterized protein</fullName>
    </submittedName>
</protein>
<dbReference type="EMBL" id="VSSQ01108128">
    <property type="protein sequence ID" value="MPN46998.1"/>
    <property type="molecule type" value="Genomic_DNA"/>
</dbReference>
<accession>A0A645I6W7</accession>
<gene>
    <name evidence="1" type="ORF">SDC9_194598</name>
</gene>
<sequence length="166" mass="18923">MVKQNDQYVDRNAFLSVPRPRADRRAARCALRVAAGRQPRAQAVFHDWRRAVPRWLRRACHCGGGEHRPALPRNSGLHRGLVSAAAHEREHTHQGRRGHRDALGGFARHWRDGCLHDDGHEYGRVQLHVRQHPLPFAGRRGSLRRAQRGGARAVYTVLSAPVRRYV</sequence>